<comment type="caution">
    <text evidence="2">The sequence shown here is derived from an EMBL/GenBank/DDBJ whole genome shotgun (WGS) entry which is preliminary data.</text>
</comment>
<dbReference type="Proteomes" id="UP001156905">
    <property type="component" value="Unassembled WGS sequence"/>
</dbReference>
<dbReference type="Pfam" id="PF01177">
    <property type="entry name" value="Asp_Glu_race"/>
    <property type="match status" value="1"/>
</dbReference>
<reference evidence="3" key="1">
    <citation type="journal article" date="2019" name="Int. J. Syst. Evol. Microbiol.">
        <title>The Global Catalogue of Microorganisms (GCM) 10K type strain sequencing project: providing services to taxonomists for standard genome sequencing and annotation.</title>
        <authorList>
            <consortium name="The Broad Institute Genomics Platform"/>
            <consortium name="The Broad Institute Genome Sequencing Center for Infectious Disease"/>
            <person name="Wu L."/>
            <person name="Ma J."/>
        </authorList>
    </citation>
    <scope>NUCLEOTIDE SEQUENCE [LARGE SCALE GENOMIC DNA]</scope>
    <source>
        <strain evidence="3">NBRC 102520</strain>
    </source>
</reference>
<gene>
    <name evidence="2" type="ORF">GCM10007857_54690</name>
</gene>
<comment type="similarity">
    <text evidence="1">Belongs to the HyuE racemase family.</text>
</comment>
<dbReference type="RefSeq" id="WP_431309647.1">
    <property type="nucleotide sequence ID" value="NZ_BSOW01000021.1"/>
</dbReference>
<dbReference type="EMBL" id="BSOW01000021">
    <property type="protein sequence ID" value="GLR88756.1"/>
    <property type="molecule type" value="Genomic_DNA"/>
</dbReference>
<evidence type="ECO:0000313" key="3">
    <source>
        <dbReference type="Proteomes" id="UP001156905"/>
    </source>
</evidence>
<evidence type="ECO:0000313" key="2">
    <source>
        <dbReference type="EMBL" id="GLR88756.1"/>
    </source>
</evidence>
<evidence type="ECO:0000256" key="1">
    <source>
        <dbReference type="ARBA" id="ARBA00038414"/>
    </source>
</evidence>
<accession>A0ABQ6B5K0</accession>
<sequence>MVKAKPRIALIHATPVAIEPIAAALAAGWPDSEPVNILDDSLSVDRAAVADLSPALTERIVDLARYARKLGADGILFTCSAFGRAIEEAAGLFEIPVLKPNEAMFEATIGHGRNSAMIATFAPARAGMEAEFAEEAARLRPDARLTSFVIEPAMTALRSGDVETHNRLIAEQARSLKGFDAIVLAHFSTARAAAAVRALVDIPVFSSPEAAVAKLRRLLDGG</sequence>
<dbReference type="Gene3D" id="3.40.50.12500">
    <property type="match status" value="1"/>
</dbReference>
<name>A0ABQ6B5K0_9BRAD</name>
<dbReference type="InterPro" id="IPR015942">
    <property type="entry name" value="Asp/Glu/hydantoin_racemase"/>
</dbReference>
<proteinExistence type="inferred from homology"/>
<keyword evidence="3" id="KW-1185">Reference proteome</keyword>
<protein>
    <submittedName>
        <fullName evidence="2">Arylsulfatase</fullName>
    </submittedName>
</protein>
<organism evidence="2 3">
    <name type="scientific">Bradyrhizobium iriomotense</name>
    <dbReference type="NCBI Taxonomy" id="441950"/>
    <lineage>
        <taxon>Bacteria</taxon>
        <taxon>Pseudomonadati</taxon>
        <taxon>Pseudomonadota</taxon>
        <taxon>Alphaproteobacteria</taxon>
        <taxon>Hyphomicrobiales</taxon>
        <taxon>Nitrobacteraceae</taxon>
        <taxon>Bradyrhizobium</taxon>
    </lineage>
</organism>
<dbReference type="InterPro" id="IPR053714">
    <property type="entry name" value="Iso_Racemase_Enz_sf"/>
</dbReference>